<proteinExistence type="predicted"/>
<reference evidence="2" key="1">
    <citation type="submission" date="2023-08" db="EMBL/GenBank/DDBJ databases">
        <authorList>
            <person name="Chen Y."/>
            <person name="Shah S."/>
            <person name="Dougan E. K."/>
            <person name="Thang M."/>
            <person name="Chan C."/>
        </authorList>
    </citation>
    <scope>NUCLEOTIDE SEQUENCE</scope>
</reference>
<feature type="region of interest" description="Disordered" evidence="1">
    <location>
        <begin position="160"/>
        <end position="183"/>
    </location>
</feature>
<keyword evidence="3" id="KW-1185">Reference proteome</keyword>
<name>A0AA36MN03_9DINO</name>
<dbReference type="EMBL" id="CAUJNA010000175">
    <property type="protein sequence ID" value="CAJ1373097.1"/>
    <property type="molecule type" value="Genomic_DNA"/>
</dbReference>
<dbReference type="Proteomes" id="UP001178507">
    <property type="component" value="Unassembled WGS sequence"/>
</dbReference>
<accession>A0AA36MN03</accession>
<evidence type="ECO:0000256" key="1">
    <source>
        <dbReference type="SAM" id="MobiDB-lite"/>
    </source>
</evidence>
<protein>
    <submittedName>
        <fullName evidence="2">Uncharacterized protein</fullName>
    </submittedName>
</protein>
<gene>
    <name evidence="2" type="ORF">EVOR1521_LOCUS3016</name>
</gene>
<dbReference type="AlphaFoldDB" id="A0AA36MN03"/>
<organism evidence="2 3">
    <name type="scientific">Effrenium voratum</name>
    <dbReference type="NCBI Taxonomy" id="2562239"/>
    <lineage>
        <taxon>Eukaryota</taxon>
        <taxon>Sar</taxon>
        <taxon>Alveolata</taxon>
        <taxon>Dinophyceae</taxon>
        <taxon>Suessiales</taxon>
        <taxon>Symbiodiniaceae</taxon>
        <taxon>Effrenium</taxon>
    </lineage>
</organism>
<evidence type="ECO:0000313" key="3">
    <source>
        <dbReference type="Proteomes" id="UP001178507"/>
    </source>
</evidence>
<sequence length="183" mass="21026">MSRPLDMNKTPWNFMKQFQEATKKQEHARELFEMKQGGPRRYRFQAPGERVELVKSRSQPHLNGLSGFVDFSNADELGFLKVRMPKWARTTRAGQRATLALESSGKEGYRYLKVRPQNLRPLRHPSDERPRGGTLQEFFQVEDDLASIKSCTDTVASCSERLSTARSLPQLRRRSGTLPSMPE</sequence>
<evidence type="ECO:0000313" key="2">
    <source>
        <dbReference type="EMBL" id="CAJ1373097.1"/>
    </source>
</evidence>
<comment type="caution">
    <text evidence="2">The sequence shown here is derived from an EMBL/GenBank/DDBJ whole genome shotgun (WGS) entry which is preliminary data.</text>
</comment>